<keyword evidence="1" id="KW-1133">Transmembrane helix</keyword>
<dbReference type="AlphaFoldDB" id="A0A974H3V7"/>
<evidence type="ECO:0000313" key="2">
    <source>
        <dbReference type="EMBL" id="OCT63511.1"/>
    </source>
</evidence>
<feature type="transmembrane region" description="Helical" evidence="1">
    <location>
        <begin position="6"/>
        <end position="27"/>
    </location>
</feature>
<dbReference type="Proteomes" id="UP000694892">
    <property type="component" value="Chromosome 9_10L"/>
</dbReference>
<keyword evidence="1" id="KW-0812">Transmembrane</keyword>
<organism evidence="2 3">
    <name type="scientific">Xenopus laevis</name>
    <name type="common">African clawed frog</name>
    <dbReference type="NCBI Taxonomy" id="8355"/>
    <lineage>
        <taxon>Eukaryota</taxon>
        <taxon>Metazoa</taxon>
        <taxon>Chordata</taxon>
        <taxon>Craniata</taxon>
        <taxon>Vertebrata</taxon>
        <taxon>Euteleostomi</taxon>
        <taxon>Amphibia</taxon>
        <taxon>Batrachia</taxon>
        <taxon>Anura</taxon>
        <taxon>Pipoidea</taxon>
        <taxon>Pipidae</taxon>
        <taxon>Xenopodinae</taxon>
        <taxon>Xenopus</taxon>
        <taxon>Xenopus</taxon>
    </lineage>
</organism>
<feature type="transmembrane region" description="Helical" evidence="1">
    <location>
        <begin position="71"/>
        <end position="92"/>
    </location>
</feature>
<keyword evidence="1" id="KW-0472">Membrane</keyword>
<evidence type="ECO:0000313" key="3">
    <source>
        <dbReference type="Proteomes" id="UP000694892"/>
    </source>
</evidence>
<feature type="transmembrane region" description="Helical" evidence="1">
    <location>
        <begin position="101"/>
        <end position="122"/>
    </location>
</feature>
<evidence type="ECO:0000256" key="1">
    <source>
        <dbReference type="SAM" id="Phobius"/>
    </source>
</evidence>
<name>A0A974H3V7_XENLA</name>
<gene>
    <name evidence="2" type="ORF">XELAEV_18044611mg</name>
</gene>
<reference evidence="3" key="1">
    <citation type="journal article" date="2016" name="Nature">
        <title>Genome evolution in the allotetraploid frog Xenopus laevis.</title>
        <authorList>
            <person name="Session A.M."/>
            <person name="Uno Y."/>
            <person name="Kwon T."/>
            <person name="Chapman J.A."/>
            <person name="Toyoda A."/>
            <person name="Takahashi S."/>
            <person name="Fukui A."/>
            <person name="Hikosaka A."/>
            <person name="Suzuki A."/>
            <person name="Kondo M."/>
            <person name="van Heeringen S.J."/>
            <person name="Quigley I."/>
            <person name="Heinz S."/>
            <person name="Ogino H."/>
            <person name="Ochi H."/>
            <person name="Hellsten U."/>
            <person name="Lyons J.B."/>
            <person name="Simakov O."/>
            <person name="Putnam N."/>
            <person name="Stites J."/>
            <person name="Kuroki Y."/>
            <person name="Tanaka T."/>
            <person name="Michiue T."/>
            <person name="Watanabe M."/>
            <person name="Bogdanovic O."/>
            <person name="Lister R."/>
            <person name="Georgiou G."/>
            <person name="Paranjpe S.S."/>
            <person name="van Kruijsbergen I."/>
            <person name="Shu S."/>
            <person name="Carlson J."/>
            <person name="Kinoshita T."/>
            <person name="Ohta Y."/>
            <person name="Mawaribuchi S."/>
            <person name="Jenkins J."/>
            <person name="Grimwood J."/>
            <person name="Schmutz J."/>
            <person name="Mitros T."/>
            <person name="Mozaffari S.V."/>
            <person name="Suzuki Y."/>
            <person name="Haramoto Y."/>
            <person name="Yamamoto T.S."/>
            <person name="Takagi C."/>
            <person name="Heald R."/>
            <person name="Miller K."/>
            <person name="Haudenschild C."/>
            <person name="Kitzman J."/>
            <person name="Nakayama T."/>
            <person name="Izutsu Y."/>
            <person name="Robert J."/>
            <person name="Fortriede J."/>
            <person name="Burns K."/>
            <person name="Lotay V."/>
            <person name="Karimi K."/>
            <person name="Yasuoka Y."/>
            <person name="Dichmann D.S."/>
            <person name="Flajnik M.F."/>
            <person name="Houston D.W."/>
            <person name="Shendure J."/>
            <person name="DuPasquier L."/>
            <person name="Vize P.D."/>
            <person name="Zorn A.M."/>
            <person name="Ito M."/>
            <person name="Marcotte E.M."/>
            <person name="Wallingford J.B."/>
            <person name="Ito Y."/>
            <person name="Asashima M."/>
            <person name="Ueno N."/>
            <person name="Matsuda Y."/>
            <person name="Veenstra G.J."/>
            <person name="Fujiyama A."/>
            <person name="Harland R.M."/>
            <person name="Taira M."/>
            <person name="Rokhsar D.S."/>
        </authorList>
    </citation>
    <scope>NUCLEOTIDE SEQUENCE [LARGE SCALE GENOMIC DNA]</scope>
    <source>
        <strain evidence="3">J</strain>
    </source>
</reference>
<dbReference type="EMBL" id="CM004482">
    <property type="protein sequence ID" value="OCT63511.1"/>
    <property type="molecule type" value="Genomic_DNA"/>
</dbReference>
<protein>
    <submittedName>
        <fullName evidence="2">Uncharacterized protein</fullName>
    </submittedName>
</protein>
<feature type="transmembrane region" description="Helical" evidence="1">
    <location>
        <begin position="34"/>
        <end position="51"/>
    </location>
</feature>
<proteinExistence type="predicted"/>
<accession>A0A974H3V7</accession>
<sequence length="142" mass="15582">MTEKLLLALVVGFCALFPGPLFFFLRLSFFLPPIGLLLFHLVLISASYTSTPLPLHLAPSSWLSPSSCSTVFPHCFFHESLIFILHLSPYLLPGPGCLSSLICPFSSSLSLCLPAVSLYFFLFSVPLPSSCPSYPSCPYFLL</sequence>